<dbReference type="AlphaFoldDB" id="A0A7J4JER6"/>
<evidence type="ECO:0000313" key="3">
    <source>
        <dbReference type="Proteomes" id="UP000564964"/>
    </source>
</evidence>
<evidence type="ECO:0000313" key="1">
    <source>
        <dbReference type="EMBL" id="HIH16262.1"/>
    </source>
</evidence>
<proteinExistence type="predicted"/>
<comment type="caution">
    <text evidence="1">The sequence shown here is derived from an EMBL/GenBank/DDBJ whole genome shotgun (WGS) entry which is preliminary data.</text>
</comment>
<gene>
    <name evidence="1" type="ORF">HA252_02560</name>
    <name evidence="2" type="ORF">J4203_06480</name>
</gene>
<reference evidence="2" key="3">
    <citation type="submission" date="2021-05" db="EMBL/GenBank/DDBJ databases">
        <title>Protein family content uncovers lineage relationships and bacterial pathway maintenance mechanisms in DPANN archaea.</title>
        <authorList>
            <person name="Castelle C.J."/>
            <person name="Meheust R."/>
            <person name="Jaffe A.L."/>
            <person name="Seitz K."/>
            <person name="Gong X."/>
            <person name="Baker B.J."/>
            <person name="Banfield J.F."/>
        </authorList>
    </citation>
    <scope>NUCLEOTIDE SEQUENCE</scope>
    <source>
        <strain evidence="2">RIFCSPLOWO2_01_FULL_58_19</strain>
    </source>
</reference>
<accession>A0A7J4JER6</accession>
<evidence type="ECO:0000313" key="2">
    <source>
        <dbReference type="EMBL" id="MBS3063483.1"/>
    </source>
</evidence>
<dbReference type="EMBL" id="JAGVWE010000005">
    <property type="protein sequence ID" value="MBS3063483.1"/>
    <property type="molecule type" value="Genomic_DNA"/>
</dbReference>
<dbReference type="Proteomes" id="UP000564964">
    <property type="component" value="Unassembled WGS sequence"/>
</dbReference>
<dbReference type="EMBL" id="DUGH01000063">
    <property type="protein sequence ID" value="HIH16262.1"/>
    <property type="molecule type" value="Genomic_DNA"/>
</dbReference>
<reference evidence="2" key="2">
    <citation type="submission" date="2021-03" db="EMBL/GenBank/DDBJ databases">
        <authorList>
            <person name="Jaffe A."/>
        </authorList>
    </citation>
    <scope>NUCLEOTIDE SEQUENCE</scope>
    <source>
        <strain evidence="2">RIFCSPLOWO2_01_FULL_58_19</strain>
    </source>
</reference>
<name>A0A7J4JER6_9ARCH</name>
<sequence length="290" mass="32358">MNSRLWLAIFMVLLSFQVVSALQVQPVEENPIPGMTKAEALRITEVMQSKNADCRWRYDKAMVIDYLLTGKGYTFKTGIGLQECVRIAMGKPIGPGFTRGMEKEKPKFERKSPIAKPLTEEEVLAKELKVKREQGKRIANVVRRSDAVCRRLYNEDVMAEFFVSGKGTSAKERSLEQCLGLGKTLLGYEMGTLTAPAATYVQNRPPSNKPAIELPGTLQDWQVSRIIDAAMTARISGKACRNYYDRGELKAALLDGVAPAQTAELLRQGNNPDVFDCVRNGLRISNIRVR</sequence>
<reference evidence="1" key="1">
    <citation type="journal article" date="2020" name="bioRxiv">
        <title>A rank-normalized archaeal taxonomy based on genome phylogeny resolves widespread incomplete and uneven classifications.</title>
        <authorList>
            <person name="Rinke C."/>
            <person name="Chuvochina M."/>
            <person name="Mussig A.J."/>
            <person name="Chaumeil P.-A."/>
            <person name="Waite D.W."/>
            <person name="Whitman W.B."/>
            <person name="Parks D.H."/>
            <person name="Hugenholtz P."/>
        </authorList>
    </citation>
    <scope>NUCLEOTIDE SEQUENCE</scope>
    <source>
        <strain evidence="1">UBA10219</strain>
    </source>
</reference>
<dbReference type="Proteomes" id="UP000678237">
    <property type="component" value="Unassembled WGS sequence"/>
</dbReference>
<organism evidence="1 3">
    <name type="scientific">Candidatus Iainarchaeum sp</name>
    <dbReference type="NCBI Taxonomy" id="3101447"/>
    <lineage>
        <taxon>Archaea</taxon>
        <taxon>Candidatus Iainarchaeota</taxon>
        <taxon>Candidatus Iainarchaeia</taxon>
        <taxon>Candidatus Iainarchaeales</taxon>
        <taxon>Candidatus Iainarchaeaceae</taxon>
        <taxon>Candidatus Iainarchaeum</taxon>
    </lineage>
</organism>
<protein>
    <submittedName>
        <fullName evidence="1">Uncharacterized protein</fullName>
    </submittedName>
</protein>